<accession>A0AAN4VZP5</accession>
<dbReference type="Pfam" id="PF02585">
    <property type="entry name" value="PIG-L"/>
    <property type="match status" value="1"/>
</dbReference>
<evidence type="ECO:0000313" key="3">
    <source>
        <dbReference type="Proteomes" id="UP001310022"/>
    </source>
</evidence>
<dbReference type="InterPro" id="IPR003737">
    <property type="entry name" value="GlcNAc_PI_deacetylase-related"/>
</dbReference>
<dbReference type="SUPFAM" id="SSF52317">
    <property type="entry name" value="Class I glutamine amidotransferase-like"/>
    <property type="match status" value="1"/>
</dbReference>
<dbReference type="SUPFAM" id="SSF102588">
    <property type="entry name" value="LmbE-like"/>
    <property type="match status" value="1"/>
</dbReference>
<dbReference type="Gene3D" id="3.40.50.880">
    <property type="match status" value="1"/>
</dbReference>
<evidence type="ECO:0000256" key="1">
    <source>
        <dbReference type="SAM" id="SignalP"/>
    </source>
</evidence>
<reference evidence="2 3" key="1">
    <citation type="submission" date="2021-12" db="EMBL/GenBank/DDBJ databases">
        <title>Genome sequencing of bacteria with rrn-lacking chromosome and rrn-plasmid.</title>
        <authorList>
            <person name="Anda M."/>
            <person name="Iwasaki W."/>
        </authorList>
    </citation>
    <scope>NUCLEOTIDE SEQUENCE [LARGE SCALE GENOMIC DNA]</scope>
    <source>
        <strain evidence="2 3">NBRC 15940</strain>
    </source>
</reference>
<sequence>MPKAITFFCLCFLSLFGFAQTKSAAELQLQLQKLPVAARVLYMAAHPDDENTRLISYLNNVEHIETAYLSLTRGDGGQNLIGPEIWEGLGLIRTQELIAARGVDHGQQFFSRAYDFGYSKHPDETFGFWDRAMILGDVVKVIREFRPDVIITRFPTTPGITHGHHTASAILALEGVEASADPRQFREWGAAHQVKRVLWNTSSWFYRDHPKDFEALEVLELNIGKYLPLQGQSVAENAALSRSQHKSQGFGSKGAPGEMMEYLVAIDGQATPDEILAGLELSWSRFEGGKSLDKKVANLVEEFQPMAPWKSVPDLLTLKEDLENLPSSFWRDEKIKEVESLIFDCSGLYAQVLFPSSEVFPGEEINLQIKLSHPSNLAIGLESILLSGQELWAGGPQDLIQNELFTKEVSYQVETDKPFSQPYWLANSHGLGNFEVDDVLNIGKADSDPSFKATAQMKINGTPFSCPVPVLFESSDPVKGLIQKPVYNVPKVEVAPAVEQLIFDGEKLKALSIKLTAKVSTRGYLGVQTPAGWEVIMPKGEIEIGPIPQEVVVRVKAPDSADFSALKFYFEESNGQTYTQYVQRIAYDHIPIQIWMHNASVVVKKINLAVPNRKVAYLQGAGDVIPEALKEVGMPVAELDAQQPSAKVLSGYDVVILGVRALNTLENMPEWSPLLKDFVAKGGTVITQYNTSFRLKDDDFAPYPLKLGRSRVTNEQADVQILSPQHPVLTNYNQISQDDFDGWVQERGLYFPQEWDERYEPILSMHDEGEDALNSSLLVAPYGKGVYVYTSLSFFRELPAGVPGAYRLFMNIIGLEKNQFKGAGK</sequence>
<protein>
    <submittedName>
        <fullName evidence="2">GlcNAc-PI de-N-acetylase</fullName>
    </submittedName>
</protein>
<comment type="caution">
    <text evidence="2">The sequence shown here is derived from an EMBL/GenBank/DDBJ whole genome shotgun (WGS) entry which is preliminary data.</text>
</comment>
<organism evidence="2 3">
    <name type="scientific">Persicobacter diffluens</name>
    <dbReference type="NCBI Taxonomy" id="981"/>
    <lineage>
        <taxon>Bacteria</taxon>
        <taxon>Pseudomonadati</taxon>
        <taxon>Bacteroidota</taxon>
        <taxon>Cytophagia</taxon>
        <taxon>Cytophagales</taxon>
        <taxon>Persicobacteraceae</taxon>
        <taxon>Persicobacter</taxon>
    </lineage>
</organism>
<keyword evidence="3" id="KW-1185">Reference proteome</keyword>
<feature type="signal peptide" evidence="1">
    <location>
        <begin position="1"/>
        <end position="19"/>
    </location>
</feature>
<dbReference type="CDD" id="cd03143">
    <property type="entry name" value="A4_beta-galactosidase_middle_domain"/>
    <property type="match status" value="1"/>
</dbReference>
<keyword evidence="1" id="KW-0732">Signal</keyword>
<dbReference type="EMBL" id="BQKE01000001">
    <property type="protein sequence ID" value="GJM61310.1"/>
    <property type="molecule type" value="Genomic_DNA"/>
</dbReference>
<name>A0AAN4VZP5_9BACT</name>
<gene>
    <name evidence="2" type="ORF">PEDI_18620</name>
</gene>
<proteinExistence type="predicted"/>
<dbReference type="Gene3D" id="3.40.50.10320">
    <property type="entry name" value="LmbE-like"/>
    <property type="match status" value="1"/>
</dbReference>
<dbReference type="Proteomes" id="UP001310022">
    <property type="component" value="Unassembled WGS sequence"/>
</dbReference>
<evidence type="ECO:0000313" key="2">
    <source>
        <dbReference type="EMBL" id="GJM61310.1"/>
    </source>
</evidence>
<dbReference type="RefSeq" id="WP_338236881.1">
    <property type="nucleotide sequence ID" value="NZ_BQKE01000001.1"/>
</dbReference>
<dbReference type="InterPro" id="IPR024078">
    <property type="entry name" value="LmbE-like_dom_sf"/>
</dbReference>
<dbReference type="AlphaFoldDB" id="A0AAN4VZP5"/>
<dbReference type="InterPro" id="IPR029062">
    <property type="entry name" value="Class_I_gatase-like"/>
</dbReference>
<feature type="chain" id="PRO_5042827132" evidence="1">
    <location>
        <begin position="20"/>
        <end position="825"/>
    </location>
</feature>